<protein>
    <submittedName>
        <fullName evidence="2">Putative ovule protein</fullName>
    </submittedName>
</protein>
<dbReference type="InterPro" id="IPR026960">
    <property type="entry name" value="RVT-Znf"/>
</dbReference>
<dbReference type="AlphaFoldDB" id="A0A0V0GR92"/>
<proteinExistence type="predicted"/>
<accession>A0A0V0GR92</accession>
<evidence type="ECO:0000313" key="2">
    <source>
        <dbReference type="EMBL" id="JAP10783.1"/>
    </source>
</evidence>
<organism evidence="2">
    <name type="scientific">Solanum chacoense</name>
    <name type="common">Chaco potato</name>
    <dbReference type="NCBI Taxonomy" id="4108"/>
    <lineage>
        <taxon>Eukaryota</taxon>
        <taxon>Viridiplantae</taxon>
        <taxon>Streptophyta</taxon>
        <taxon>Embryophyta</taxon>
        <taxon>Tracheophyta</taxon>
        <taxon>Spermatophyta</taxon>
        <taxon>Magnoliopsida</taxon>
        <taxon>eudicotyledons</taxon>
        <taxon>Gunneridae</taxon>
        <taxon>Pentapetalae</taxon>
        <taxon>asterids</taxon>
        <taxon>lamiids</taxon>
        <taxon>Solanales</taxon>
        <taxon>Solanaceae</taxon>
        <taxon>Solanoideae</taxon>
        <taxon>Solaneae</taxon>
        <taxon>Solanum</taxon>
    </lineage>
</organism>
<feature type="domain" description="Reverse transcriptase zinc-binding" evidence="1">
    <location>
        <begin position="5"/>
        <end position="65"/>
    </location>
</feature>
<sequence>HWSAQNSWKQIWNSKAPVEVMCFVWLVAKKACLTRENLQKRGIKLINRWYLCGNSSEGINRLFYTLPY</sequence>
<reference evidence="2" key="1">
    <citation type="submission" date="2015-12" db="EMBL/GenBank/DDBJ databases">
        <title>Gene expression during late stages of embryo sac development: a critical building block for successful pollen-pistil interactions.</title>
        <authorList>
            <person name="Liu Y."/>
            <person name="Joly V."/>
            <person name="Sabar M."/>
            <person name="Matton D.P."/>
        </authorList>
    </citation>
    <scope>NUCLEOTIDE SEQUENCE</scope>
</reference>
<name>A0A0V0GR92_SOLCH</name>
<evidence type="ECO:0000259" key="1">
    <source>
        <dbReference type="Pfam" id="PF13966"/>
    </source>
</evidence>
<dbReference type="EMBL" id="GEDG01032498">
    <property type="protein sequence ID" value="JAP10783.1"/>
    <property type="molecule type" value="Transcribed_RNA"/>
</dbReference>
<dbReference type="Pfam" id="PF13966">
    <property type="entry name" value="zf-RVT"/>
    <property type="match status" value="1"/>
</dbReference>
<feature type="non-terminal residue" evidence="2">
    <location>
        <position position="1"/>
    </location>
</feature>